<comment type="caution">
    <text evidence="9">The sequence shown here is derived from an EMBL/GenBank/DDBJ whole genome shotgun (WGS) entry which is preliminary data.</text>
</comment>
<evidence type="ECO:0000256" key="8">
    <source>
        <dbReference type="SAM" id="Phobius"/>
    </source>
</evidence>
<evidence type="ECO:0000256" key="1">
    <source>
        <dbReference type="ARBA" id="ARBA00001971"/>
    </source>
</evidence>
<keyword evidence="3" id="KW-0349">Heme</keyword>
<evidence type="ECO:0000256" key="3">
    <source>
        <dbReference type="ARBA" id="ARBA00022617"/>
    </source>
</evidence>
<name>A0A8H4W252_9HELO</name>
<evidence type="ECO:0000256" key="7">
    <source>
        <dbReference type="ARBA" id="ARBA00023033"/>
    </source>
</evidence>
<evidence type="ECO:0000256" key="5">
    <source>
        <dbReference type="ARBA" id="ARBA00023002"/>
    </source>
</evidence>
<dbReference type="EMBL" id="JAAMPI010000837">
    <property type="protein sequence ID" value="KAF4628259.1"/>
    <property type="molecule type" value="Genomic_DNA"/>
</dbReference>
<dbReference type="Proteomes" id="UP000566819">
    <property type="component" value="Unassembled WGS sequence"/>
</dbReference>
<dbReference type="GO" id="GO:0005506">
    <property type="term" value="F:iron ion binding"/>
    <property type="evidence" value="ECO:0007669"/>
    <property type="project" value="InterPro"/>
</dbReference>
<gene>
    <name evidence="9" type="ORF">G7Y89_g9894</name>
</gene>
<dbReference type="AlphaFoldDB" id="A0A8H4W252"/>
<keyword evidence="5" id="KW-0560">Oxidoreductase</keyword>
<evidence type="ECO:0008006" key="11">
    <source>
        <dbReference type="Google" id="ProtNLM"/>
    </source>
</evidence>
<dbReference type="InterPro" id="IPR047146">
    <property type="entry name" value="Cyt_P450_E_CYP52_fungi"/>
</dbReference>
<keyword evidence="8" id="KW-0812">Transmembrane</keyword>
<dbReference type="GO" id="GO:0016705">
    <property type="term" value="F:oxidoreductase activity, acting on paired donors, with incorporation or reduction of molecular oxygen"/>
    <property type="evidence" value="ECO:0007669"/>
    <property type="project" value="InterPro"/>
</dbReference>
<keyword evidence="8" id="KW-0472">Membrane</keyword>
<dbReference type="Gene3D" id="1.10.630.10">
    <property type="entry name" value="Cytochrome P450"/>
    <property type="match status" value="1"/>
</dbReference>
<proteinExistence type="inferred from homology"/>
<comment type="similarity">
    <text evidence="2">Belongs to the cytochrome P450 family.</text>
</comment>
<evidence type="ECO:0000313" key="10">
    <source>
        <dbReference type="Proteomes" id="UP000566819"/>
    </source>
</evidence>
<accession>A0A8H4W252</accession>
<evidence type="ECO:0000256" key="4">
    <source>
        <dbReference type="ARBA" id="ARBA00022723"/>
    </source>
</evidence>
<keyword evidence="7" id="KW-0503">Monooxygenase</keyword>
<feature type="transmembrane region" description="Helical" evidence="8">
    <location>
        <begin position="6"/>
        <end position="23"/>
    </location>
</feature>
<keyword evidence="10" id="KW-1185">Reference proteome</keyword>
<dbReference type="SUPFAM" id="SSF48264">
    <property type="entry name" value="Cytochrome P450"/>
    <property type="match status" value="1"/>
</dbReference>
<dbReference type="GO" id="GO:0004497">
    <property type="term" value="F:monooxygenase activity"/>
    <property type="evidence" value="ECO:0007669"/>
    <property type="project" value="UniProtKB-KW"/>
</dbReference>
<reference evidence="9 10" key="1">
    <citation type="submission" date="2020-03" db="EMBL/GenBank/DDBJ databases">
        <title>Draft Genome Sequence of Cudoniella acicularis.</title>
        <authorList>
            <person name="Buettner E."/>
            <person name="Kellner H."/>
        </authorList>
    </citation>
    <scope>NUCLEOTIDE SEQUENCE [LARGE SCALE GENOMIC DNA]</scope>
    <source>
        <strain evidence="9 10">DSM 108380</strain>
    </source>
</reference>
<keyword evidence="4" id="KW-0479">Metal-binding</keyword>
<dbReference type="Pfam" id="PF00067">
    <property type="entry name" value="p450"/>
    <property type="match status" value="1"/>
</dbReference>
<dbReference type="PANTHER" id="PTHR24287">
    <property type="entry name" value="P450, PUTATIVE (EUROFUNG)-RELATED"/>
    <property type="match status" value="1"/>
</dbReference>
<dbReference type="InterPro" id="IPR036396">
    <property type="entry name" value="Cyt_P450_sf"/>
</dbReference>
<dbReference type="OrthoDB" id="1470350at2759"/>
<organism evidence="9 10">
    <name type="scientific">Cudoniella acicularis</name>
    <dbReference type="NCBI Taxonomy" id="354080"/>
    <lineage>
        <taxon>Eukaryota</taxon>
        <taxon>Fungi</taxon>
        <taxon>Dikarya</taxon>
        <taxon>Ascomycota</taxon>
        <taxon>Pezizomycotina</taxon>
        <taxon>Leotiomycetes</taxon>
        <taxon>Helotiales</taxon>
        <taxon>Tricladiaceae</taxon>
        <taxon>Cudoniella</taxon>
    </lineage>
</organism>
<evidence type="ECO:0000313" key="9">
    <source>
        <dbReference type="EMBL" id="KAF4628259.1"/>
    </source>
</evidence>
<evidence type="ECO:0000256" key="6">
    <source>
        <dbReference type="ARBA" id="ARBA00023004"/>
    </source>
</evidence>
<keyword evidence="6" id="KW-0408">Iron</keyword>
<dbReference type="InterPro" id="IPR001128">
    <property type="entry name" value="Cyt_P450"/>
</dbReference>
<keyword evidence="8" id="KW-1133">Transmembrane helix</keyword>
<evidence type="ECO:0000256" key="2">
    <source>
        <dbReference type="ARBA" id="ARBA00010617"/>
    </source>
</evidence>
<dbReference type="PANTHER" id="PTHR24287:SF1">
    <property type="entry name" value="P450, PUTATIVE (EUROFUNG)-RELATED"/>
    <property type="match status" value="1"/>
</dbReference>
<comment type="cofactor">
    <cofactor evidence="1">
        <name>heme</name>
        <dbReference type="ChEBI" id="CHEBI:30413"/>
    </cofactor>
</comment>
<dbReference type="GO" id="GO:0020037">
    <property type="term" value="F:heme binding"/>
    <property type="evidence" value="ECO:0007669"/>
    <property type="project" value="InterPro"/>
</dbReference>
<sequence>MVFFALIPALVGIVVFTIINGILTKRRNAQKAKALNCQLPKQQANRLPLGIDHIQAFLAAMKNENFPNLAVEMFSDLGTTFEASILGGTGVFTVDEQNIQAILATQFSDFDVGESRRRNANPFVGSGVFTQDGKAWEHSRAMLRPQFAREQVSDLELEEKHVQNLFRVLPVPRSSDGWTEELDIQPLFFNLTLDAAADFLLGESTNSQLSSLTSATNQSEQNREVEEFARAFDISTLGIATRYAFGPFSGLVFPPGWRAANATCHRFVDGIVSRHLSRTQYQDIKPSSPPSSASTPSKRTPYVFLHALATSTRDPLELRSQLLHILIAGRDTTAVLLGWVFFSLSRNPSIYSKLRRRILEDFGTFENCVPESDITFKKIKACEYLQWVLNESLRMYPPVPWNSRVAGRDTTLPVGGGGEVQQRTKNLSRTAICDDGSGVRGYSSLAAV</sequence>
<protein>
    <recommendedName>
        <fullName evidence="11">Cytochrome P450</fullName>
    </recommendedName>
</protein>